<feature type="domain" description="N-acetyltransferase" evidence="3">
    <location>
        <begin position="3"/>
        <end position="176"/>
    </location>
</feature>
<keyword evidence="1" id="KW-0808">Transferase</keyword>
<keyword evidence="5" id="KW-1185">Reference proteome</keyword>
<dbReference type="InterPro" id="IPR016181">
    <property type="entry name" value="Acyl_CoA_acyltransferase"/>
</dbReference>
<comment type="caution">
    <text evidence="4">The sequence shown here is derived from an EMBL/GenBank/DDBJ whole genome shotgun (WGS) entry which is preliminary data.</text>
</comment>
<sequence>MSASIRLAQPADAAAIAHVHVETWRAAYAGVVPDSYLVRMSEQGQAFTWRKMLARRSKDERTVVAEVRRGESGAQSLVGFASYGRQRGTDLGYTGEIFALYVLPDWHGQGIGQQLMHATFRRLWEAGTPGCLIWVLAENPARFFYEHMGGQRVAERIENFAGENLTQVAYGWPDLETWLQQTGG</sequence>
<proteinExistence type="predicted"/>
<dbReference type="SUPFAM" id="SSF55729">
    <property type="entry name" value="Acyl-CoA N-acyltransferases (Nat)"/>
    <property type="match status" value="1"/>
</dbReference>
<evidence type="ECO:0000259" key="3">
    <source>
        <dbReference type="PROSITE" id="PS51186"/>
    </source>
</evidence>
<evidence type="ECO:0000313" key="4">
    <source>
        <dbReference type="EMBL" id="MBK1698459.1"/>
    </source>
</evidence>
<reference evidence="4" key="1">
    <citation type="submission" date="2017-08" db="EMBL/GenBank/DDBJ databases">
        <authorList>
            <person name="Imhoff J.F."/>
            <person name="Rahn T."/>
            <person name="Kuenzel S."/>
            <person name="Neulinger S.C."/>
        </authorList>
    </citation>
    <scope>NUCLEOTIDE SEQUENCE</scope>
    <source>
        <strain evidence="4">DSM 9154</strain>
    </source>
</reference>
<dbReference type="Proteomes" id="UP000778970">
    <property type="component" value="Unassembled WGS sequence"/>
</dbReference>
<dbReference type="AlphaFoldDB" id="A0A934V1Y5"/>
<dbReference type="Gene3D" id="3.40.630.30">
    <property type="match status" value="1"/>
</dbReference>
<dbReference type="PROSITE" id="PS51186">
    <property type="entry name" value="GNAT"/>
    <property type="match status" value="1"/>
</dbReference>
<dbReference type="GO" id="GO:0016747">
    <property type="term" value="F:acyltransferase activity, transferring groups other than amino-acyl groups"/>
    <property type="evidence" value="ECO:0007669"/>
    <property type="project" value="InterPro"/>
</dbReference>
<accession>A0A934V1Y5</accession>
<dbReference type="EMBL" id="NRRE01000027">
    <property type="protein sequence ID" value="MBK1698459.1"/>
    <property type="molecule type" value="Genomic_DNA"/>
</dbReference>
<reference evidence="4" key="2">
    <citation type="journal article" date="2020" name="Microorganisms">
        <title>Osmotic Adaptation and Compatible Solute Biosynthesis of Phototrophic Bacteria as Revealed from Genome Analyses.</title>
        <authorList>
            <person name="Imhoff J.F."/>
            <person name="Rahn T."/>
            <person name="Kunzel S."/>
            <person name="Keller A."/>
            <person name="Neulinger S.C."/>
        </authorList>
    </citation>
    <scope>NUCLEOTIDE SEQUENCE</scope>
    <source>
        <strain evidence="4">DSM 9154</strain>
    </source>
</reference>
<dbReference type="PANTHER" id="PTHR43877">
    <property type="entry name" value="AMINOALKYLPHOSPHONATE N-ACETYLTRANSFERASE-RELATED-RELATED"/>
    <property type="match status" value="1"/>
</dbReference>
<gene>
    <name evidence="4" type="ORF">CKO21_14515</name>
</gene>
<dbReference type="InterPro" id="IPR050832">
    <property type="entry name" value="Bact_Acetyltransf"/>
</dbReference>
<evidence type="ECO:0000313" key="5">
    <source>
        <dbReference type="Proteomes" id="UP000778970"/>
    </source>
</evidence>
<evidence type="ECO:0000256" key="2">
    <source>
        <dbReference type="ARBA" id="ARBA00023315"/>
    </source>
</evidence>
<dbReference type="RefSeq" id="WP_027288449.1">
    <property type="nucleotide sequence ID" value="NZ_NRRE01000027.1"/>
</dbReference>
<protein>
    <submittedName>
        <fullName evidence="4">GNAT family N-acetyltransferase</fullName>
    </submittedName>
</protein>
<dbReference type="Pfam" id="PF13508">
    <property type="entry name" value="Acetyltransf_7"/>
    <property type="match status" value="1"/>
</dbReference>
<keyword evidence="2" id="KW-0012">Acyltransferase</keyword>
<name>A0A934V1Y5_9PROT</name>
<dbReference type="PANTHER" id="PTHR43877:SF1">
    <property type="entry name" value="ACETYLTRANSFERASE"/>
    <property type="match status" value="1"/>
</dbReference>
<organism evidence="4 5">
    <name type="scientific">Rhodovibrio salinarum</name>
    <dbReference type="NCBI Taxonomy" id="1087"/>
    <lineage>
        <taxon>Bacteria</taxon>
        <taxon>Pseudomonadati</taxon>
        <taxon>Pseudomonadota</taxon>
        <taxon>Alphaproteobacteria</taxon>
        <taxon>Rhodospirillales</taxon>
        <taxon>Rhodovibrionaceae</taxon>
        <taxon>Rhodovibrio</taxon>
    </lineage>
</organism>
<dbReference type="InterPro" id="IPR000182">
    <property type="entry name" value="GNAT_dom"/>
</dbReference>
<evidence type="ECO:0000256" key="1">
    <source>
        <dbReference type="ARBA" id="ARBA00022679"/>
    </source>
</evidence>
<dbReference type="CDD" id="cd04301">
    <property type="entry name" value="NAT_SF"/>
    <property type="match status" value="1"/>
</dbReference>